<keyword evidence="2" id="KW-1185">Reference proteome</keyword>
<proteinExistence type="predicted"/>
<evidence type="ECO:0000313" key="2">
    <source>
        <dbReference type="Proteomes" id="UP000015455"/>
    </source>
</evidence>
<comment type="caution">
    <text evidence="1">The sequence shown here is derived from an EMBL/GenBank/DDBJ whole genome shotgun (WGS) entry which is preliminary data.</text>
</comment>
<dbReference type="Proteomes" id="UP000015455">
    <property type="component" value="Unassembled WGS sequence"/>
</dbReference>
<accession>S9ZHY4</accession>
<dbReference type="AlphaFoldDB" id="S9ZHY4"/>
<name>S9ZHY4_9RHOO</name>
<sequence length="58" mass="6780">MFSRIRAGDQIEVVFRVNRVGTLIWQGRTKRKRQPWEWIAAMWSFMPTNGTRGSKALG</sequence>
<gene>
    <name evidence="1" type="ORF">M622_06320</name>
</gene>
<evidence type="ECO:0000313" key="1">
    <source>
        <dbReference type="EMBL" id="EPZ14186.1"/>
    </source>
</evidence>
<dbReference type="EMBL" id="ATJV01000092">
    <property type="protein sequence ID" value="EPZ14186.1"/>
    <property type="molecule type" value="Genomic_DNA"/>
</dbReference>
<organism evidence="1 2">
    <name type="scientific">Thauera terpenica 58Eu</name>
    <dbReference type="NCBI Taxonomy" id="1348657"/>
    <lineage>
        <taxon>Bacteria</taxon>
        <taxon>Pseudomonadati</taxon>
        <taxon>Pseudomonadota</taxon>
        <taxon>Betaproteobacteria</taxon>
        <taxon>Rhodocyclales</taxon>
        <taxon>Zoogloeaceae</taxon>
        <taxon>Thauera</taxon>
    </lineage>
</organism>
<protein>
    <submittedName>
        <fullName evidence="1">Uncharacterized protein</fullName>
    </submittedName>
</protein>
<reference evidence="1 2" key="1">
    <citation type="submission" date="2013-06" db="EMBL/GenBank/DDBJ databases">
        <title>Draft genome sequence of Thauera terpenica.</title>
        <authorList>
            <person name="Liu B."/>
            <person name="Frostegard A.H."/>
            <person name="Shapleigh J.P."/>
        </authorList>
    </citation>
    <scope>NUCLEOTIDE SEQUENCE [LARGE SCALE GENOMIC DNA]</scope>
    <source>
        <strain evidence="1 2">58Eu</strain>
    </source>
</reference>